<organism evidence="2 3">
    <name type="scientific">Striga asiatica</name>
    <name type="common">Asiatic witchweed</name>
    <name type="synonym">Buchnera asiatica</name>
    <dbReference type="NCBI Taxonomy" id="4170"/>
    <lineage>
        <taxon>Eukaryota</taxon>
        <taxon>Viridiplantae</taxon>
        <taxon>Streptophyta</taxon>
        <taxon>Embryophyta</taxon>
        <taxon>Tracheophyta</taxon>
        <taxon>Spermatophyta</taxon>
        <taxon>Magnoliopsida</taxon>
        <taxon>eudicotyledons</taxon>
        <taxon>Gunneridae</taxon>
        <taxon>Pentapetalae</taxon>
        <taxon>asterids</taxon>
        <taxon>lamiids</taxon>
        <taxon>Lamiales</taxon>
        <taxon>Orobanchaceae</taxon>
        <taxon>Buchnereae</taxon>
        <taxon>Striga</taxon>
    </lineage>
</organism>
<protein>
    <submittedName>
        <fullName evidence="2">Telomeric repeat binding protein 1</fullName>
    </submittedName>
</protein>
<gene>
    <name evidence="2" type="ORF">STAS_18265</name>
</gene>
<feature type="domain" description="DUF7769" evidence="1">
    <location>
        <begin position="120"/>
        <end position="156"/>
    </location>
</feature>
<dbReference type="Proteomes" id="UP000325081">
    <property type="component" value="Unassembled WGS sequence"/>
</dbReference>
<accession>A0A5A7Q8D3</accession>
<dbReference type="EMBL" id="BKCP01006139">
    <property type="protein sequence ID" value="GER41543.1"/>
    <property type="molecule type" value="Genomic_DNA"/>
</dbReference>
<proteinExistence type="predicted"/>
<reference evidence="3" key="1">
    <citation type="journal article" date="2019" name="Curr. Biol.">
        <title>Genome Sequence of Striga asiatica Provides Insight into the Evolution of Plant Parasitism.</title>
        <authorList>
            <person name="Yoshida S."/>
            <person name="Kim S."/>
            <person name="Wafula E.K."/>
            <person name="Tanskanen J."/>
            <person name="Kim Y.M."/>
            <person name="Honaas L."/>
            <person name="Yang Z."/>
            <person name="Spallek T."/>
            <person name="Conn C.E."/>
            <person name="Ichihashi Y."/>
            <person name="Cheong K."/>
            <person name="Cui S."/>
            <person name="Der J.P."/>
            <person name="Gundlach H."/>
            <person name="Jiao Y."/>
            <person name="Hori C."/>
            <person name="Ishida J.K."/>
            <person name="Kasahara H."/>
            <person name="Kiba T."/>
            <person name="Kim M.S."/>
            <person name="Koo N."/>
            <person name="Laohavisit A."/>
            <person name="Lee Y.H."/>
            <person name="Lumba S."/>
            <person name="McCourt P."/>
            <person name="Mortimer J.C."/>
            <person name="Mutuku J.M."/>
            <person name="Nomura T."/>
            <person name="Sasaki-Sekimoto Y."/>
            <person name="Seto Y."/>
            <person name="Wang Y."/>
            <person name="Wakatake T."/>
            <person name="Sakakibara H."/>
            <person name="Demura T."/>
            <person name="Yamaguchi S."/>
            <person name="Yoneyama K."/>
            <person name="Manabe R.I."/>
            <person name="Nelson D.C."/>
            <person name="Schulman A.H."/>
            <person name="Timko M.P."/>
            <person name="dePamphilis C.W."/>
            <person name="Choi D."/>
            <person name="Shirasu K."/>
        </authorList>
    </citation>
    <scope>NUCLEOTIDE SEQUENCE [LARGE SCALE GENOMIC DNA]</scope>
    <source>
        <strain evidence="3">cv. UVA1</strain>
    </source>
</reference>
<evidence type="ECO:0000313" key="2">
    <source>
        <dbReference type="EMBL" id="GER41543.1"/>
    </source>
</evidence>
<dbReference type="InterPro" id="IPR056671">
    <property type="entry name" value="DUF7769"/>
</dbReference>
<evidence type="ECO:0000259" key="1">
    <source>
        <dbReference type="Pfam" id="PF24964"/>
    </source>
</evidence>
<keyword evidence="3" id="KW-1185">Reference proteome</keyword>
<sequence>MTSNILIDLNKPPYDVEDVVSRSSQNIIVELNADESPEIGYHVLEFNLNQIFEDDDEARSKSYVEEIVSQQANGGEGNRGVIQGNVISGRQEIFNEFDGRNDETGETSQGNVQGRKNRILTDVEQWAIYHALLEKSVNSKLKKNTTKEVKDMFNIPELRTI</sequence>
<name>A0A5A7Q8D3_STRAF</name>
<dbReference type="Pfam" id="PF24964">
    <property type="entry name" value="DUF7769"/>
    <property type="match status" value="1"/>
</dbReference>
<dbReference type="AlphaFoldDB" id="A0A5A7Q8D3"/>
<evidence type="ECO:0000313" key="3">
    <source>
        <dbReference type="Proteomes" id="UP000325081"/>
    </source>
</evidence>
<comment type="caution">
    <text evidence="2">The sequence shown here is derived from an EMBL/GenBank/DDBJ whole genome shotgun (WGS) entry which is preliminary data.</text>
</comment>